<name>A0A6A4I0V1_9AGAR</name>
<accession>A0A6A4I0V1</accession>
<reference evidence="2" key="1">
    <citation type="journal article" date="2019" name="Environ. Microbiol.">
        <title>Fungal ecological strategies reflected in gene transcription - a case study of two litter decomposers.</title>
        <authorList>
            <person name="Barbi F."/>
            <person name="Kohler A."/>
            <person name="Barry K."/>
            <person name="Baskaran P."/>
            <person name="Daum C."/>
            <person name="Fauchery L."/>
            <person name="Ihrmark K."/>
            <person name="Kuo A."/>
            <person name="LaButti K."/>
            <person name="Lipzen A."/>
            <person name="Morin E."/>
            <person name="Grigoriev I.V."/>
            <person name="Henrissat B."/>
            <person name="Lindahl B."/>
            <person name="Martin F."/>
        </authorList>
    </citation>
    <scope>NUCLEOTIDE SEQUENCE</scope>
    <source>
        <strain evidence="2">JB14</strain>
    </source>
</reference>
<gene>
    <name evidence="2" type="ORF">BT96DRAFT_990525</name>
</gene>
<dbReference type="EMBL" id="ML769428">
    <property type="protein sequence ID" value="KAE9403068.1"/>
    <property type="molecule type" value="Genomic_DNA"/>
</dbReference>
<feature type="region of interest" description="Disordered" evidence="1">
    <location>
        <begin position="1"/>
        <end position="20"/>
    </location>
</feature>
<sequence>MNISPRRTRTRDRKTQTGAAETEAAMIRYTSRIAQTIPSFEAFFINEHADGQVGADGWNIQGWLNAEELRSVDHREMSYNPSHCFSIDENVTKIMLPAGSMPPSFASNYSAASPSASTQYLGTTFWLVLGN</sequence>
<feature type="compositionally biased region" description="Basic residues" evidence="1">
    <location>
        <begin position="1"/>
        <end position="12"/>
    </location>
</feature>
<evidence type="ECO:0000313" key="2">
    <source>
        <dbReference type="EMBL" id="KAE9403068.1"/>
    </source>
</evidence>
<dbReference type="AlphaFoldDB" id="A0A6A4I0V1"/>
<evidence type="ECO:0000313" key="3">
    <source>
        <dbReference type="Proteomes" id="UP000799118"/>
    </source>
</evidence>
<dbReference type="Proteomes" id="UP000799118">
    <property type="component" value="Unassembled WGS sequence"/>
</dbReference>
<evidence type="ECO:0000256" key="1">
    <source>
        <dbReference type="SAM" id="MobiDB-lite"/>
    </source>
</evidence>
<keyword evidence="3" id="KW-1185">Reference proteome</keyword>
<organism evidence="2 3">
    <name type="scientific">Gymnopus androsaceus JB14</name>
    <dbReference type="NCBI Taxonomy" id="1447944"/>
    <lineage>
        <taxon>Eukaryota</taxon>
        <taxon>Fungi</taxon>
        <taxon>Dikarya</taxon>
        <taxon>Basidiomycota</taxon>
        <taxon>Agaricomycotina</taxon>
        <taxon>Agaricomycetes</taxon>
        <taxon>Agaricomycetidae</taxon>
        <taxon>Agaricales</taxon>
        <taxon>Marasmiineae</taxon>
        <taxon>Omphalotaceae</taxon>
        <taxon>Gymnopus</taxon>
    </lineage>
</organism>
<protein>
    <submittedName>
        <fullName evidence="2">Uncharacterized protein</fullName>
    </submittedName>
</protein>
<proteinExistence type="predicted"/>